<proteinExistence type="predicted"/>
<organism evidence="3 4">
    <name type="scientific">Nocardioides aquiterrae</name>
    <dbReference type="NCBI Taxonomy" id="203799"/>
    <lineage>
        <taxon>Bacteria</taxon>
        <taxon>Bacillati</taxon>
        <taxon>Actinomycetota</taxon>
        <taxon>Actinomycetes</taxon>
        <taxon>Propionibacteriales</taxon>
        <taxon>Nocardioidaceae</taxon>
        <taxon>Nocardioides</taxon>
    </lineage>
</organism>
<dbReference type="InterPro" id="IPR042070">
    <property type="entry name" value="PucR_C-HTH_sf"/>
</dbReference>
<dbReference type="EMBL" id="BAAAJE010000026">
    <property type="protein sequence ID" value="GAA1159718.1"/>
    <property type="molecule type" value="Genomic_DNA"/>
</dbReference>
<feature type="domain" description="Purine catabolism PurC-like" evidence="1">
    <location>
        <begin position="22"/>
        <end position="122"/>
    </location>
</feature>
<dbReference type="InterPro" id="IPR025736">
    <property type="entry name" value="PucR_C-HTH_dom"/>
</dbReference>
<dbReference type="Pfam" id="PF13556">
    <property type="entry name" value="HTH_30"/>
    <property type="match status" value="1"/>
</dbReference>
<gene>
    <name evidence="3" type="ORF">GCM10009606_42280</name>
</gene>
<feature type="domain" description="PucR C-terminal helix-turn-helix" evidence="2">
    <location>
        <begin position="425"/>
        <end position="482"/>
    </location>
</feature>
<evidence type="ECO:0000259" key="1">
    <source>
        <dbReference type="Pfam" id="PF07905"/>
    </source>
</evidence>
<evidence type="ECO:0000313" key="4">
    <source>
        <dbReference type="Proteomes" id="UP001499979"/>
    </source>
</evidence>
<dbReference type="PANTHER" id="PTHR33744:SF1">
    <property type="entry name" value="DNA-BINDING TRANSCRIPTIONAL ACTIVATOR ADER"/>
    <property type="match status" value="1"/>
</dbReference>
<dbReference type="Proteomes" id="UP001499979">
    <property type="component" value="Unassembled WGS sequence"/>
</dbReference>
<sequence>MALPTVGGLCRTLGEHLQPAPGFEAPETPITAVHVSELIDPTAYVNGGELLLTTGLTLPTSLIGWEEYVGRLTRIGIAALGVGLGPTYTELPAALVSACRTHGLTLLVVPTPTPFLTITAAYWSARSRSTEQPLQDAFATQRALIDAAVSDDPAGEILKRLARTGGGWAARLSATGTVEEIFPAGLVEEAEALQNEVRRLEVAGVHSAASFVAHDRYVALFPLTVRDVIVGYVAVGTPAQLSGLQRRLVMTAVALLSIEALHRRRSASERHAHARSVATLVDLGHVDAARRLAATLGLPALGREARVLVVAGRDGDRLARAVEQWCPSVLGVSSGRTRAWFLLPTTHPPTAELDATLAAADATAAAMVSELTRLEDVGPTRTRLEDALTRVPPGRLTQHQAGPVADPDLGRALEELVDRQGEQTVAALVAYLRHRGQWEQAARSLGVHRNTLRYRVGRAREVTGLDLDDPDVAARLWLLMRARGVA</sequence>
<dbReference type="InterPro" id="IPR012914">
    <property type="entry name" value="PucR_dom"/>
</dbReference>
<comment type="caution">
    <text evidence="3">The sequence shown here is derived from an EMBL/GenBank/DDBJ whole genome shotgun (WGS) entry which is preliminary data.</text>
</comment>
<protein>
    <submittedName>
        <fullName evidence="3">PucR family transcriptional regulator</fullName>
    </submittedName>
</protein>
<dbReference type="PANTHER" id="PTHR33744">
    <property type="entry name" value="CARBOHYDRATE DIACID REGULATOR"/>
    <property type="match status" value="1"/>
</dbReference>
<evidence type="ECO:0000313" key="3">
    <source>
        <dbReference type="EMBL" id="GAA1159718.1"/>
    </source>
</evidence>
<name>A0ABN1UN55_9ACTN</name>
<dbReference type="RefSeq" id="WP_343909945.1">
    <property type="nucleotide sequence ID" value="NZ_BAAAJE010000026.1"/>
</dbReference>
<reference evidence="3 4" key="1">
    <citation type="journal article" date="2019" name="Int. J. Syst. Evol. Microbiol.">
        <title>The Global Catalogue of Microorganisms (GCM) 10K type strain sequencing project: providing services to taxonomists for standard genome sequencing and annotation.</title>
        <authorList>
            <consortium name="The Broad Institute Genomics Platform"/>
            <consortium name="The Broad Institute Genome Sequencing Center for Infectious Disease"/>
            <person name="Wu L."/>
            <person name="Ma J."/>
        </authorList>
    </citation>
    <scope>NUCLEOTIDE SEQUENCE [LARGE SCALE GENOMIC DNA]</scope>
    <source>
        <strain evidence="3 4">JCM 11813</strain>
    </source>
</reference>
<keyword evidence="4" id="KW-1185">Reference proteome</keyword>
<evidence type="ECO:0000259" key="2">
    <source>
        <dbReference type="Pfam" id="PF13556"/>
    </source>
</evidence>
<dbReference type="InterPro" id="IPR051448">
    <property type="entry name" value="CdaR-like_regulators"/>
</dbReference>
<accession>A0ABN1UN55</accession>
<dbReference type="Gene3D" id="1.10.10.2840">
    <property type="entry name" value="PucR C-terminal helix-turn-helix domain"/>
    <property type="match status" value="1"/>
</dbReference>
<dbReference type="Pfam" id="PF07905">
    <property type="entry name" value="PucR"/>
    <property type="match status" value="1"/>
</dbReference>